<dbReference type="EC" id="6.2.1.26" evidence="2"/>
<reference evidence="2 3" key="1">
    <citation type="submission" date="2020-04" db="EMBL/GenBank/DDBJ databases">
        <authorList>
            <person name="De Canck E."/>
        </authorList>
    </citation>
    <scope>NUCLEOTIDE SEQUENCE [LARGE SCALE GENOMIC DNA]</scope>
    <source>
        <strain evidence="2 3">LMG 28614</strain>
    </source>
</reference>
<dbReference type="SUPFAM" id="SSF56801">
    <property type="entry name" value="Acetyl-CoA synthetase-like"/>
    <property type="match status" value="1"/>
</dbReference>
<dbReference type="Pfam" id="PF00501">
    <property type="entry name" value="AMP-binding"/>
    <property type="match status" value="1"/>
</dbReference>
<dbReference type="PANTHER" id="PTHR43767">
    <property type="entry name" value="LONG-CHAIN-FATTY-ACID--COA LIGASE"/>
    <property type="match status" value="1"/>
</dbReference>
<accession>A0A6S7BK56</accession>
<dbReference type="RefSeq" id="WP_175150161.1">
    <property type="nucleotide sequence ID" value="NZ_CADIKK010000012.1"/>
</dbReference>
<keyword evidence="2" id="KW-0436">Ligase</keyword>
<proteinExistence type="predicted"/>
<dbReference type="InterPro" id="IPR000873">
    <property type="entry name" value="AMP-dep_synth/lig_dom"/>
</dbReference>
<evidence type="ECO:0000313" key="3">
    <source>
        <dbReference type="Proteomes" id="UP000494365"/>
    </source>
</evidence>
<name>A0A6S7BK56_9BURK</name>
<evidence type="ECO:0000259" key="1">
    <source>
        <dbReference type="Pfam" id="PF00501"/>
    </source>
</evidence>
<dbReference type="InterPro" id="IPR050237">
    <property type="entry name" value="ATP-dep_AMP-bd_enzyme"/>
</dbReference>
<dbReference type="InterPro" id="IPR042099">
    <property type="entry name" value="ANL_N_sf"/>
</dbReference>
<gene>
    <name evidence="2" type="primary">menE_2</name>
    <name evidence="2" type="ORF">LMG28614_02870</name>
</gene>
<dbReference type="GO" id="GO:0008756">
    <property type="term" value="F:o-succinylbenzoate-CoA ligase activity"/>
    <property type="evidence" value="ECO:0007669"/>
    <property type="project" value="UniProtKB-EC"/>
</dbReference>
<feature type="domain" description="AMP-dependent synthetase/ligase" evidence="1">
    <location>
        <begin position="21"/>
        <end position="373"/>
    </location>
</feature>
<dbReference type="Proteomes" id="UP000494365">
    <property type="component" value="Unassembled WGS sequence"/>
</dbReference>
<organism evidence="2 3">
    <name type="scientific">Paraburkholderia ultramafica</name>
    <dbReference type="NCBI Taxonomy" id="1544867"/>
    <lineage>
        <taxon>Bacteria</taxon>
        <taxon>Pseudomonadati</taxon>
        <taxon>Pseudomonadota</taxon>
        <taxon>Betaproteobacteria</taxon>
        <taxon>Burkholderiales</taxon>
        <taxon>Burkholderiaceae</taxon>
        <taxon>Paraburkholderia</taxon>
    </lineage>
</organism>
<dbReference type="Gene3D" id="3.40.50.720">
    <property type="entry name" value="NAD(P)-binding Rossmann-like Domain"/>
    <property type="match status" value="1"/>
</dbReference>
<dbReference type="Gene3D" id="3.40.50.12780">
    <property type="entry name" value="N-terminal domain of ligase-like"/>
    <property type="match status" value="1"/>
</dbReference>
<evidence type="ECO:0000313" key="2">
    <source>
        <dbReference type="EMBL" id="CAB3789394.1"/>
    </source>
</evidence>
<protein>
    <submittedName>
        <fullName evidence="2">2-succinylbenzoate--CoA ligase</fullName>
        <ecNumber evidence="2">6.2.1.26</ecNumber>
    </submittedName>
</protein>
<dbReference type="PANTHER" id="PTHR43767:SF1">
    <property type="entry name" value="NONRIBOSOMAL PEPTIDE SYNTHASE PES1 (EUROFUNG)-RELATED"/>
    <property type="match status" value="1"/>
</dbReference>
<dbReference type="PROSITE" id="PS00455">
    <property type="entry name" value="AMP_BINDING"/>
    <property type="match status" value="1"/>
</dbReference>
<keyword evidence="3" id="KW-1185">Reference proteome</keyword>
<sequence length="556" mass="60514">MTWLETLLDEPFVCITDMLRRFGKERGEHPALICGGEVVSYTALDARVDRFAAALQRDGIQPRDAIALCASASVDYAVAFLGGLRAGAAVAPLAPSSSAASLVSMIGNSDARLLFVDAEVKRLLEPVAAEIGAVPIALDAHPGSTALAAWLAPQGATPAAVPIDPAWPFNIIYSSGTTGTPKGIVQSHGMRWAYAVRSIQRGYGPDATTLISTPLYSNTTLVSFMPTLTFGGTVVLMPKFEATRYLELAQQYRATHTMLVPVQYQRLMAHPDFDRYDLSSFQAKFCTSTPFAASIKADVVRRWPGRLTEYYGMTEGGGSCQLEADEWPTKLHSVGRPMDGHDIRLIDELGNEVAAGEVGEIVGHSPAMMTGYYRQPDKTAQAQWYDPSGKRFIRTGDMGRFDEDGFLTLLDRKKDMIISGGFNVYPSDLEAQVSQHPEVTEVACSVLCPYFVPTGIAQAHRNRPSELANDTPPTLSQRVSRALSEKAVSSGKISAQEVAAMVFDAVRDEQFYIFSHPHALGAVKTRSEDIVSPRNPTDPFVERPHVREQIIEALKG</sequence>
<dbReference type="AlphaFoldDB" id="A0A6S7BK56"/>
<dbReference type="EMBL" id="CADIKK010000012">
    <property type="protein sequence ID" value="CAB3789394.1"/>
    <property type="molecule type" value="Genomic_DNA"/>
</dbReference>
<dbReference type="InterPro" id="IPR020845">
    <property type="entry name" value="AMP-binding_CS"/>
</dbReference>